<accession>A0A3A4K862</accession>
<dbReference type="AlphaFoldDB" id="A0A3A4K862"/>
<protein>
    <submittedName>
        <fullName evidence="1">Uncharacterized protein</fullName>
    </submittedName>
</protein>
<evidence type="ECO:0000313" key="2">
    <source>
        <dbReference type="Proteomes" id="UP000266677"/>
    </source>
</evidence>
<gene>
    <name evidence="1" type="ORF">D5S18_17990</name>
</gene>
<proteinExistence type="predicted"/>
<sequence length="129" mass="14126">MVSVKVVDEAVCGDRDTGWLFEVDEERLPLREIIRQRVFQEVAAHNAAAVDTVFRGLVRPTDAVPVRGGFRTTALVDPESQCEAAWEAFGRNGFVVLIGDRQIEELDEVVALTSGVEITFLKLVALVGG</sequence>
<dbReference type="EMBL" id="QZFU01000019">
    <property type="protein sequence ID" value="RJO75244.1"/>
    <property type="molecule type" value="Genomic_DNA"/>
</dbReference>
<dbReference type="Proteomes" id="UP000266677">
    <property type="component" value="Unassembled WGS sequence"/>
</dbReference>
<evidence type="ECO:0000313" key="1">
    <source>
        <dbReference type="EMBL" id="RJO75244.1"/>
    </source>
</evidence>
<name>A0A3A4K862_9NOCA</name>
<keyword evidence="2" id="KW-1185">Reference proteome</keyword>
<organism evidence="1 2">
    <name type="scientific">Nocardia panacis</name>
    <dbReference type="NCBI Taxonomy" id="2340916"/>
    <lineage>
        <taxon>Bacteria</taxon>
        <taxon>Bacillati</taxon>
        <taxon>Actinomycetota</taxon>
        <taxon>Actinomycetes</taxon>
        <taxon>Mycobacteriales</taxon>
        <taxon>Nocardiaceae</taxon>
        <taxon>Nocardia</taxon>
    </lineage>
</organism>
<reference evidence="1 2" key="1">
    <citation type="submission" date="2018-09" db="EMBL/GenBank/DDBJ databases">
        <title>YIM PH21274 draft genome.</title>
        <authorList>
            <person name="Miao C."/>
        </authorList>
    </citation>
    <scope>NUCLEOTIDE SEQUENCE [LARGE SCALE GENOMIC DNA]</scope>
    <source>
        <strain evidence="1 2">YIM PH 21724</strain>
    </source>
</reference>
<comment type="caution">
    <text evidence="1">The sequence shown here is derived from an EMBL/GenBank/DDBJ whole genome shotgun (WGS) entry which is preliminary data.</text>
</comment>
<dbReference type="OrthoDB" id="214814at2"/>